<dbReference type="AlphaFoldDB" id="A0A7J6PSR5"/>
<accession>A0A7J6PSR5</accession>
<feature type="region of interest" description="Disordered" evidence="1">
    <location>
        <begin position="1"/>
        <end position="24"/>
    </location>
</feature>
<protein>
    <submittedName>
        <fullName evidence="2">Uncharacterized protein</fullName>
    </submittedName>
</protein>
<evidence type="ECO:0000313" key="2">
    <source>
        <dbReference type="EMBL" id="KAF4698736.1"/>
    </source>
</evidence>
<feature type="compositionally biased region" description="Low complexity" evidence="1">
    <location>
        <begin position="1"/>
        <end position="21"/>
    </location>
</feature>
<proteinExistence type="predicted"/>
<organism evidence="2 3">
    <name type="scientific">Perkinsus olseni</name>
    <name type="common">Perkinsus atlanticus</name>
    <dbReference type="NCBI Taxonomy" id="32597"/>
    <lineage>
        <taxon>Eukaryota</taxon>
        <taxon>Sar</taxon>
        <taxon>Alveolata</taxon>
        <taxon>Perkinsozoa</taxon>
        <taxon>Perkinsea</taxon>
        <taxon>Perkinsida</taxon>
        <taxon>Perkinsidae</taxon>
        <taxon>Perkinsus</taxon>
    </lineage>
</organism>
<gene>
    <name evidence="2" type="ORF">FOZ62_005734</name>
</gene>
<sequence>VEANSSGAEAAADGQASAAAELGEEGYREKYPTYAAQFDQAENKDEGGKLPVKWGHFVSPSANLPPLKIRERNSGRVGNCWREAAAGSRSNPILMRRSGRG</sequence>
<comment type="caution">
    <text evidence="2">The sequence shown here is derived from an EMBL/GenBank/DDBJ whole genome shotgun (WGS) entry which is preliminary data.</text>
</comment>
<evidence type="ECO:0000313" key="3">
    <source>
        <dbReference type="Proteomes" id="UP000574390"/>
    </source>
</evidence>
<reference evidence="2 3" key="1">
    <citation type="submission" date="2020-04" db="EMBL/GenBank/DDBJ databases">
        <title>Perkinsus olseni comparative genomics.</title>
        <authorList>
            <person name="Bogema D.R."/>
        </authorList>
    </citation>
    <scope>NUCLEOTIDE SEQUENCE [LARGE SCALE GENOMIC DNA]</scope>
    <source>
        <strain evidence="2">ATCC PRA-205</strain>
    </source>
</reference>
<dbReference type="Proteomes" id="UP000574390">
    <property type="component" value="Unassembled WGS sequence"/>
</dbReference>
<feature type="non-terminal residue" evidence="2">
    <location>
        <position position="1"/>
    </location>
</feature>
<evidence type="ECO:0000256" key="1">
    <source>
        <dbReference type="SAM" id="MobiDB-lite"/>
    </source>
</evidence>
<dbReference type="EMBL" id="JABANM010034987">
    <property type="protein sequence ID" value="KAF4698736.1"/>
    <property type="molecule type" value="Genomic_DNA"/>
</dbReference>
<name>A0A7J6PSR5_PEROL</name>
<feature type="non-terminal residue" evidence="2">
    <location>
        <position position="101"/>
    </location>
</feature>